<feature type="domain" description="Nudix hydrolase" evidence="1">
    <location>
        <begin position="6"/>
        <end position="139"/>
    </location>
</feature>
<dbReference type="Pfam" id="PF00293">
    <property type="entry name" value="NUDIX"/>
    <property type="match status" value="1"/>
</dbReference>
<dbReference type="RefSeq" id="WP_021187871.1">
    <property type="nucleotide sequence ID" value="NZ_JAOQNK010000001.1"/>
</dbReference>
<comment type="caution">
    <text evidence="2">The sequence shown here is derived from an EMBL/GenBank/DDBJ whole genome shotgun (WGS) entry which is preliminary data.</text>
</comment>
<dbReference type="SUPFAM" id="SSF55811">
    <property type="entry name" value="Nudix"/>
    <property type="match status" value="1"/>
</dbReference>
<organism evidence="2 3">
    <name type="scientific">Sphingobacterium kitahiroshimense</name>
    <dbReference type="NCBI Taxonomy" id="470446"/>
    <lineage>
        <taxon>Bacteria</taxon>
        <taxon>Pseudomonadati</taxon>
        <taxon>Bacteroidota</taxon>
        <taxon>Sphingobacteriia</taxon>
        <taxon>Sphingobacteriales</taxon>
        <taxon>Sphingobacteriaceae</taxon>
        <taxon>Sphingobacterium</taxon>
    </lineage>
</organism>
<accession>A0ABV0BVS5</accession>
<gene>
    <name evidence="2" type="ORF">ABE541_13845</name>
</gene>
<dbReference type="EMBL" id="JBDJNQ010000006">
    <property type="protein sequence ID" value="MEN5378343.1"/>
    <property type="molecule type" value="Genomic_DNA"/>
</dbReference>
<keyword evidence="3" id="KW-1185">Reference proteome</keyword>
<evidence type="ECO:0000313" key="3">
    <source>
        <dbReference type="Proteomes" id="UP001409291"/>
    </source>
</evidence>
<dbReference type="Gene3D" id="3.90.79.10">
    <property type="entry name" value="Nucleoside Triphosphate Pyrophosphohydrolase"/>
    <property type="match status" value="1"/>
</dbReference>
<protein>
    <submittedName>
        <fullName evidence="2">NUDIX domain-containing protein</fullName>
    </submittedName>
</protein>
<name>A0ABV0BVS5_9SPHI</name>
<sequence length="140" mass="16047">MDTLNSSLLTAGLITLKDNKLLLAYSNNKKAWYLPGGKVDRGESSLTSLKREIREELMIDLNDDRLDFYCHITAPAYGENPVVIMEQDCFIYDLREEINPSNEIGAVQYFSRASYMKEQFQVIGVLMVFDKLEADRLIKV</sequence>
<dbReference type="CDD" id="cd04690">
    <property type="entry name" value="NUDIX_Hydrolase"/>
    <property type="match status" value="1"/>
</dbReference>
<dbReference type="InterPro" id="IPR000086">
    <property type="entry name" value="NUDIX_hydrolase_dom"/>
</dbReference>
<dbReference type="InterPro" id="IPR015797">
    <property type="entry name" value="NUDIX_hydrolase-like_dom_sf"/>
</dbReference>
<proteinExistence type="predicted"/>
<reference evidence="2 3" key="1">
    <citation type="submission" date="2024-04" db="EMBL/GenBank/DDBJ databases">
        <title>WGS of bacteria from Torrens River.</title>
        <authorList>
            <person name="Wyrsch E.R."/>
            <person name="Drigo B."/>
        </authorList>
    </citation>
    <scope>NUCLEOTIDE SEQUENCE [LARGE SCALE GENOMIC DNA]</scope>
    <source>
        <strain evidence="2 3">TWI391</strain>
    </source>
</reference>
<dbReference type="Proteomes" id="UP001409291">
    <property type="component" value="Unassembled WGS sequence"/>
</dbReference>
<dbReference type="PROSITE" id="PS51462">
    <property type="entry name" value="NUDIX"/>
    <property type="match status" value="1"/>
</dbReference>
<evidence type="ECO:0000259" key="1">
    <source>
        <dbReference type="PROSITE" id="PS51462"/>
    </source>
</evidence>
<evidence type="ECO:0000313" key="2">
    <source>
        <dbReference type="EMBL" id="MEN5378343.1"/>
    </source>
</evidence>